<evidence type="ECO:0000313" key="2">
    <source>
        <dbReference type="EMBL" id="TWG05317.1"/>
    </source>
</evidence>
<gene>
    <name evidence="2" type="ORF">FHX80_113794</name>
</gene>
<keyword evidence="1" id="KW-0472">Membrane</keyword>
<dbReference type="EMBL" id="VIWW01000001">
    <property type="protein sequence ID" value="TWG05317.1"/>
    <property type="molecule type" value="Genomic_DNA"/>
</dbReference>
<accession>A0A561V148</accession>
<evidence type="ECO:0000313" key="3">
    <source>
        <dbReference type="Proteomes" id="UP000318186"/>
    </source>
</evidence>
<proteinExistence type="predicted"/>
<feature type="transmembrane region" description="Helical" evidence="1">
    <location>
        <begin position="61"/>
        <end position="84"/>
    </location>
</feature>
<name>A0A561V148_9ACTN</name>
<dbReference type="InterPro" id="IPR021214">
    <property type="entry name" value="DUF2568"/>
</dbReference>
<sequence length="145" mass="14928">MTSSGESDGAAAQDEQHADEGAIPSMAGRPWWAANEVLAFAVELAALVFLCWWGFSTGDGPAVHLLLGIGMPAVAIVLWGTFAAPRARIRLPLAGVLVVKAVVLGGGAFGLYQVGHPVAAVVMAVVVVANTALAETFRRGPAPRE</sequence>
<reference evidence="2 3" key="1">
    <citation type="submission" date="2019-06" db="EMBL/GenBank/DDBJ databases">
        <title>Sequencing the genomes of 1000 actinobacteria strains.</title>
        <authorList>
            <person name="Klenk H.-P."/>
        </authorList>
    </citation>
    <scope>NUCLEOTIDE SEQUENCE [LARGE SCALE GENOMIC DNA]</scope>
    <source>
        <strain evidence="2 3">DSM 42059</strain>
    </source>
</reference>
<dbReference type="Pfam" id="PF10823">
    <property type="entry name" value="DUF2568"/>
    <property type="match status" value="1"/>
</dbReference>
<evidence type="ECO:0000256" key="1">
    <source>
        <dbReference type="SAM" id="Phobius"/>
    </source>
</evidence>
<feature type="transmembrane region" description="Helical" evidence="1">
    <location>
        <begin position="118"/>
        <end position="137"/>
    </location>
</feature>
<organism evidence="2 3">
    <name type="scientific">Streptomyces brevispora</name>
    <dbReference type="NCBI Taxonomy" id="887462"/>
    <lineage>
        <taxon>Bacteria</taxon>
        <taxon>Bacillati</taxon>
        <taxon>Actinomycetota</taxon>
        <taxon>Actinomycetes</taxon>
        <taxon>Kitasatosporales</taxon>
        <taxon>Streptomycetaceae</taxon>
        <taxon>Streptomyces</taxon>
    </lineage>
</organism>
<feature type="transmembrane region" description="Helical" evidence="1">
    <location>
        <begin position="37"/>
        <end position="55"/>
    </location>
</feature>
<comment type="caution">
    <text evidence="2">The sequence shown here is derived from an EMBL/GenBank/DDBJ whole genome shotgun (WGS) entry which is preliminary data.</text>
</comment>
<protein>
    <submittedName>
        <fullName evidence="2">Uncharacterized protein DUF2568</fullName>
    </submittedName>
</protein>
<dbReference type="Proteomes" id="UP000318186">
    <property type="component" value="Unassembled WGS sequence"/>
</dbReference>
<feature type="transmembrane region" description="Helical" evidence="1">
    <location>
        <begin position="91"/>
        <end position="112"/>
    </location>
</feature>
<keyword evidence="1" id="KW-0812">Transmembrane</keyword>
<dbReference type="AlphaFoldDB" id="A0A561V148"/>
<keyword evidence="1" id="KW-1133">Transmembrane helix</keyword>